<dbReference type="SMART" id="SM00612">
    <property type="entry name" value="Kelch"/>
    <property type="match status" value="3"/>
</dbReference>
<accession>A0A8J6BHQ7</accession>
<organism evidence="3 4">
    <name type="scientific">Zizania palustris</name>
    <name type="common">Northern wild rice</name>
    <dbReference type="NCBI Taxonomy" id="103762"/>
    <lineage>
        <taxon>Eukaryota</taxon>
        <taxon>Viridiplantae</taxon>
        <taxon>Streptophyta</taxon>
        <taxon>Embryophyta</taxon>
        <taxon>Tracheophyta</taxon>
        <taxon>Spermatophyta</taxon>
        <taxon>Magnoliopsida</taxon>
        <taxon>Liliopsida</taxon>
        <taxon>Poales</taxon>
        <taxon>Poaceae</taxon>
        <taxon>BOP clade</taxon>
        <taxon>Oryzoideae</taxon>
        <taxon>Oryzeae</taxon>
        <taxon>Zizaniinae</taxon>
        <taxon>Zizania</taxon>
    </lineage>
</organism>
<feature type="region of interest" description="Disordered" evidence="1">
    <location>
        <begin position="297"/>
        <end position="323"/>
    </location>
</feature>
<evidence type="ECO:0000256" key="1">
    <source>
        <dbReference type="SAM" id="MobiDB-lite"/>
    </source>
</evidence>
<dbReference type="GO" id="GO:0034976">
    <property type="term" value="P:response to endoplasmic reticulum stress"/>
    <property type="evidence" value="ECO:0007669"/>
    <property type="project" value="InterPro"/>
</dbReference>
<dbReference type="OrthoDB" id="45365at2759"/>
<reference evidence="3" key="1">
    <citation type="journal article" date="2021" name="bioRxiv">
        <title>Whole Genome Assembly and Annotation of Northern Wild Rice, Zizania palustris L., Supports a Whole Genome Duplication in the Zizania Genus.</title>
        <authorList>
            <person name="Haas M."/>
            <person name="Kono T."/>
            <person name="Macchietto M."/>
            <person name="Millas R."/>
            <person name="McGilp L."/>
            <person name="Shao M."/>
            <person name="Duquette J."/>
            <person name="Hirsch C.N."/>
            <person name="Kimball J."/>
        </authorList>
    </citation>
    <scope>NUCLEOTIDE SEQUENCE</scope>
    <source>
        <tissue evidence="3">Fresh leaf tissue</tissue>
    </source>
</reference>
<feature type="region of interest" description="Disordered" evidence="1">
    <location>
        <begin position="247"/>
        <end position="283"/>
    </location>
</feature>
<keyword evidence="4" id="KW-1185">Reference proteome</keyword>
<dbReference type="AlphaFoldDB" id="A0A8J6BHQ7"/>
<dbReference type="EMBL" id="JAAALK010000082">
    <property type="protein sequence ID" value="KAG8084880.1"/>
    <property type="molecule type" value="Genomic_DNA"/>
</dbReference>
<evidence type="ECO:0000313" key="4">
    <source>
        <dbReference type="Proteomes" id="UP000729402"/>
    </source>
</evidence>
<comment type="caution">
    <text evidence="3">The sequence shown here is derived from an EMBL/GenBank/DDBJ whole genome shotgun (WGS) entry which is preliminary data.</text>
</comment>
<dbReference type="Proteomes" id="UP000729402">
    <property type="component" value="Unassembled WGS sequence"/>
</dbReference>
<name>A0A8J6BHQ7_ZIZPA</name>
<feature type="region of interest" description="Disordered" evidence="1">
    <location>
        <begin position="1"/>
        <end position="60"/>
    </location>
</feature>
<proteinExistence type="predicted"/>
<dbReference type="PANTHER" id="PTHR46034:SF7">
    <property type="entry name" value="INFLUENZA VIRUS NS1A-BINDING PROTEIN"/>
    <property type="match status" value="1"/>
</dbReference>
<dbReference type="Pfam" id="PF10539">
    <property type="entry name" value="Dev_Cell_Death"/>
    <property type="match status" value="1"/>
</dbReference>
<sequence length="716" mass="79430">MWRDATVQRRRLAGRGAAEPGVEGRRWGGSRRSPTVSVAEEAGGVGREGGHRRGSRRRPTTGRVRVRAAWRFLVLEEREAYDLAMQRHRLNSQPVDIARNLRENQLGGVIFGCKHNTIQECLEKRLFGLPSIHYSYVRNVKPGLPLFLFNYSDRRLHGIFEAASPGQMCIYPYAWSHDGSLKTPFPAQVRIYTRTPYPPLLESQFRAVLSDNYYNHHHFYFELDHVQTKGLIALFKSIGPANLKQVPTVSSKRIPAAPLSSSTKRQAPIIPDQKKGSANSKDINPFSVLSHSSGVVPDNWADSDADNGSISTTSAEKESEDLVSDWEDLDDNVDLHSNSDKISQNSSYDTVAKGMELMECSHPVVNPVNGEINTSGGDMLLNSHDVHSDQHVPEETQIVASLSSPDHHVPEETQVHAGLSWPEKHVPEETQVNASFSLPDQHLPEETQFNASLSCPNHDVPEETQVIACISSPDQHVTQSNVSLSENPFGAMVEDNRSFEQHQGNAELMKIITDLVMKTESLDTRQSKSCEEILSLRKVVKESGTKVRRLEYRIDELQFKLDSSMSLIGGACNTLDKPSIFLIGGYNGVTCLSSLDYFSPEKDILVHLTPMSSARSHASVAVLDGCLFVFGGRDGSSWCNTVERYNTMCNEWMVCPCLNHKKGGIAGVSLNGKIYVIGGGDGAVFYSDVEMFDPYLGKWICSPSMLNSDKLGHAFF</sequence>
<dbReference type="PANTHER" id="PTHR46034">
    <property type="match status" value="1"/>
</dbReference>
<dbReference type="Pfam" id="PF24681">
    <property type="entry name" value="Kelch_KLHDC2_KLHL20_DRC7"/>
    <property type="match status" value="1"/>
</dbReference>
<dbReference type="InterPro" id="IPR013989">
    <property type="entry name" value="Dev_and_cell_death_domain"/>
</dbReference>
<evidence type="ECO:0000259" key="2">
    <source>
        <dbReference type="PROSITE" id="PS51222"/>
    </source>
</evidence>
<dbReference type="PROSITE" id="PS51222">
    <property type="entry name" value="DCD"/>
    <property type="match status" value="1"/>
</dbReference>
<gene>
    <name evidence="3" type="ORF">GUJ93_ZPchr0010g7894</name>
</gene>
<dbReference type="InterPro" id="IPR044832">
    <property type="entry name" value="NRP-like"/>
</dbReference>
<protein>
    <recommendedName>
        <fullName evidence="2">DCD domain-containing protein</fullName>
    </recommendedName>
</protein>
<reference evidence="3" key="2">
    <citation type="submission" date="2021-02" db="EMBL/GenBank/DDBJ databases">
        <authorList>
            <person name="Kimball J.A."/>
            <person name="Haas M.W."/>
            <person name="Macchietto M."/>
            <person name="Kono T."/>
            <person name="Duquette J."/>
            <person name="Shao M."/>
        </authorList>
    </citation>
    <scope>NUCLEOTIDE SEQUENCE</scope>
    <source>
        <tissue evidence="3">Fresh leaf tissue</tissue>
    </source>
</reference>
<dbReference type="InterPro" id="IPR006652">
    <property type="entry name" value="Kelch_1"/>
</dbReference>
<evidence type="ECO:0000313" key="3">
    <source>
        <dbReference type="EMBL" id="KAG8084880.1"/>
    </source>
</evidence>
<feature type="domain" description="DCD" evidence="2">
    <location>
        <begin position="104"/>
        <end position="237"/>
    </location>
</feature>
<dbReference type="SMART" id="SM00767">
    <property type="entry name" value="DCD"/>
    <property type="match status" value="1"/>
</dbReference>
<feature type="compositionally biased region" description="Basic residues" evidence="1">
    <location>
        <begin position="50"/>
        <end position="60"/>
    </location>
</feature>